<reference evidence="2 3" key="1">
    <citation type="submission" date="2021-03" db="EMBL/GenBank/DDBJ databases">
        <title>Genomic Encyclopedia of Type Strains, Phase IV (KMG-IV): sequencing the most valuable type-strain genomes for metagenomic binning, comparative biology and taxonomic classification.</title>
        <authorList>
            <person name="Goeker M."/>
        </authorList>
    </citation>
    <scope>NUCLEOTIDE SEQUENCE [LARGE SCALE GENOMIC DNA]</scope>
    <source>
        <strain evidence="2 3">DSM 101953</strain>
    </source>
</reference>
<keyword evidence="1" id="KW-0472">Membrane</keyword>
<name>A0ABS4NLJ8_9BACL</name>
<evidence type="ECO:0000256" key="1">
    <source>
        <dbReference type="SAM" id="Phobius"/>
    </source>
</evidence>
<feature type="transmembrane region" description="Helical" evidence="1">
    <location>
        <begin position="39"/>
        <end position="64"/>
    </location>
</feature>
<dbReference type="RefSeq" id="WP_209870112.1">
    <property type="nucleotide sequence ID" value="NZ_JAGGLV010000002.1"/>
</dbReference>
<evidence type="ECO:0000313" key="2">
    <source>
        <dbReference type="EMBL" id="MBP2110940.1"/>
    </source>
</evidence>
<proteinExistence type="predicted"/>
<sequence length="77" mass="8522">MKIISIYVLLAVLTLTLIVIIDVMSGISLRASIHSLSTIFATTTLQEAICITIFLLLPFVQVAVHVSKKRQSRRKPS</sequence>
<evidence type="ECO:0000313" key="3">
    <source>
        <dbReference type="Proteomes" id="UP000773462"/>
    </source>
</evidence>
<dbReference type="EMBL" id="JAGGLV010000002">
    <property type="protein sequence ID" value="MBP2110940.1"/>
    <property type="molecule type" value="Genomic_DNA"/>
</dbReference>
<gene>
    <name evidence="2" type="ORF">J2Z70_001080</name>
</gene>
<dbReference type="Pfam" id="PF26310">
    <property type="entry name" value="YczF"/>
    <property type="match status" value="1"/>
</dbReference>
<protein>
    <submittedName>
        <fullName evidence="2">Uncharacterized protein</fullName>
    </submittedName>
</protein>
<organism evidence="2 3">
    <name type="scientific">Paenibacillus silagei</name>
    <dbReference type="NCBI Taxonomy" id="1670801"/>
    <lineage>
        <taxon>Bacteria</taxon>
        <taxon>Bacillati</taxon>
        <taxon>Bacillota</taxon>
        <taxon>Bacilli</taxon>
        <taxon>Bacillales</taxon>
        <taxon>Paenibacillaceae</taxon>
        <taxon>Paenibacillus</taxon>
    </lineage>
</organism>
<feature type="transmembrane region" description="Helical" evidence="1">
    <location>
        <begin position="7"/>
        <end position="27"/>
    </location>
</feature>
<accession>A0ABS4NLJ8</accession>
<dbReference type="Proteomes" id="UP000773462">
    <property type="component" value="Unassembled WGS sequence"/>
</dbReference>
<dbReference type="InterPro" id="IPR058725">
    <property type="entry name" value="YczF"/>
</dbReference>
<comment type="caution">
    <text evidence="2">The sequence shown here is derived from an EMBL/GenBank/DDBJ whole genome shotgun (WGS) entry which is preliminary data.</text>
</comment>
<keyword evidence="3" id="KW-1185">Reference proteome</keyword>
<keyword evidence="1" id="KW-0812">Transmembrane</keyword>
<keyword evidence="1" id="KW-1133">Transmembrane helix</keyword>